<feature type="transmembrane region" description="Helical" evidence="9">
    <location>
        <begin position="249"/>
        <end position="270"/>
    </location>
</feature>
<dbReference type="RefSeq" id="WP_381163707.1">
    <property type="nucleotide sequence ID" value="NZ_JBHSFK010000011.1"/>
</dbReference>
<evidence type="ECO:0000313" key="11">
    <source>
        <dbReference type="EMBL" id="MFC4501512.1"/>
    </source>
</evidence>
<sequence>MMTSAQHTDTATVLAPVSDPAGPPPRRRRWLVPLLVAVLLGQLAVAMATTALRQTPTIDEPVYVVAAADYLHEHRVHYNPEHPPLGKLVIAAGVAIADPHLDPDFTGDQTEAGRHLLYESGNDPWRVMFWARLPVMLLTLLFGLVVFAFARDLAGPGPAVAALALYALSPDVIAHGSLATLDVPTAGFLLTSAWLLWRARAGRLRLYLPLAGAALGAALATKMSALPAVPVLMALAAWSVGLRQVRRALTAAAVVALSAVAVVWLTYLVVDPRLRWDPQQADAQVPVVHGLRGLLVRLLPFPEAYRDGMRMQFGLENAPWQGFLFGRLYTGSLWYYLPAALLVKTPLGALALWVAGAVVLVAVRRLRPAAPYVLVPAAVLLASAMTGSRDFGTRYAIFLPMFLAVAGGCVLAVRWRWAPVVTWAAVALVAVSSLRTYPYYLPYSNEAFGGTAKTHLRLHDSNVDWGQDLGLLADRLDARYAGRRVWLVYKGSGVPAYYGIRASDPRRAPLDEVHGILAVSDSAVAKARGRLAQLIRTSDAIDEVGHSITIYRR</sequence>
<keyword evidence="3" id="KW-0328">Glycosyltransferase</keyword>
<evidence type="ECO:0000256" key="5">
    <source>
        <dbReference type="ARBA" id="ARBA00022692"/>
    </source>
</evidence>
<feature type="transmembrane region" description="Helical" evidence="9">
    <location>
        <begin position="30"/>
        <end position="52"/>
    </location>
</feature>
<keyword evidence="12" id="KW-1185">Reference proteome</keyword>
<feature type="transmembrane region" description="Helical" evidence="9">
    <location>
        <begin position="333"/>
        <end position="362"/>
    </location>
</feature>
<proteinExistence type="predicted"/>
<feature type="transmembrane region" description="Helical" evidence="9">
    <location>
        <begin position="420"/>
        <end position="440"/>
    </location>
</feature>
<dbReference type="PANTHER" id="PTHR33908">
    <property type="entry name" value="MANNOSYLTRANSFERASE YKCB-RELATED"/>
    <property type="match status" value="1"/>
</dbReference>
<dbReference type="Proteomes" id="UP001595839">
    <property type="component" value="Unassembled WGS sequence"/>
</dbReference>
<comment type="caution">
    <text evidence="11">The sequence shown here is derived from an EMBL/GenBank/DDBJ whole genome shotgun (WGS) entry which is preliminary data.</text>
</comment>
<evidence type="ECO:0000256" key="2">
    <source>
        <dbReference type="ARBA" id="ARBA00022475"/>
    </source>
</evidence>
<evidence type="ECO:0000256" key="3">
    <source>
        <dbReference type="ARBA" id="ARBA00022676"/>
    </source>
</evidence>
<reference evidence="12" key="1">
    <citation type="journal article" date="2019" name="Int. J. Syst. Evol. Microbiol.">
        <title>The Global Catalogue of Microorganisms (GCM) 10K type strain sequencing project: providing services to taxonomists for standard genome sequencing and annotation.</title>
        <authorList>
            <consortium name="The Broad Institute Genomics Platform"/>
            <consortium name="The Broad Institute Genome Sequencing Center for Infectious Disease"/>
            <person name="Wu L."/>
            <person name="Ma J."/>
        </authorList>
    </citation>
    <scope>NUCLEOTIDE SEQUENCE [LARGE SCALE GENOMIC DNA]</scope>
    <source>
        <strain evidence="12">CGMCC 4.7177</strain>
    </source>
</reference>
<accession>A0ABV9AQ25</accession>
<organism evidence="11 12">
    <name type="scientific">Streptomyces vulcanius</name>
    <dbReference type="NCBI Taxonomy" id="1441876"/>
    <lineage>
        <taxon>Bacteria</taxon>
        <taxon>Bacillati</taxon>
        <taxon>Actinomycetota</taxon>
        <taxon>Actinomycetes</taxon>
        <taxon>Kitasatosporales</taxon>
        <taxon>Streptomycetaceae</taxon>
        <taxon>Streptomyces</taxon>
    </lineage>
</organism>
<dbReference type="InterPro" id="IPR050297">
    <property type="entry name" value="LipidA_mod_glycosyltrf_83"/>
</dbReference>
<feature type="transmembrane region" description="Helical" evidence="9">
    <location>
        <begin position="393"/>
        <end position="413"/>
    </location>
</feature>
<evidence type="ECO:0000256" key="8">
    <source>
        <dbReference type="SAM" id="MobiDB-lite"/>
    </source>
</evidence>
<protein>
    <submittedName>
        <fullName evidence="11">Phospholipid carrier-dependent glycosyltransferase</fullName>
    </submittedName>
</protein>
<feature type="region of interest" description="Disordered" evidence="8">
    <location>
        <begin position="1"/>
        <end position="24"/>
    </location>
</feature>
<feature type="transmembrane region" description="Helical" evidence="9">
    <location>
        <begin position="204"/>
        <end position="220"/>
    </location>
</feature>
<name>A0ABV9AQ25_9ACTN</name>
<evidence type="ECO:0000256" key="1">
    <source>
        <dbReference type="ARBA" id="ARBA00004651"/>
    </source>
</evidence>
<dbReference type="EMBL" id="JBHSFK010000011">
    <property type="protein sequence ID" value="MFC4501512.1"/>
    <property type="molecule type" value="Genomic_DNA"/>
</dbReference>
<dbReference type="InterPro" id="IPR003342">
    <property type="entry name" value="ArnT-like_N"/>
</dbReference>
<feature type="domain" description="ArnT-like N-terminal" evidence="10">
    <location>
        <begin position="43"/>
        <end position="263"/>
    </location>
</feature>
<feature type="compositionally biased region" description="Polar residues" evidence="8">
    <location>
        <begin position="1"/>
        <end position="11"/>
    </location>
</feature>
<comment type="subcellular location">
    <subcellularLocation>
        <location evidence="1">Cell membrane</location>
        <topology evidence="1">Multi-pass membrane protein</topology>
    </subcellularLocation>
</comment>
<evidence type="ECO:0000256" key="4">
    <source>
        <dbReference type="ARBA" id="ARBA00022679"/>
    </source>
</evidence>
<dbReference type="PANTHER" id="PTHR33908:SF11">
    <property type="entry name" value="MEMBRANE PROTEIN"/>
    <property type="match status" value="1"/>
</dbReference>
<feature type="transmembrane region" description="Helical" evidence="9">
    <location>
        <begin position="172"/>
        <end position="197"/>
    </location>
</feature>
<feature type="transmembrane region" description="Helical" evidence="9">
    <location>
        <begin position="369"/>
        <end position="387"/>
    </location>
</feature>
<keyword evidence="4" id="KW-0808">Transferase</keyword>
<evidence type="ECO:0000256" key="6">
    <source>
        <dbReference type="ARBA" id="ARBA00022989"/>
    </source>
</evidence>
<evidence type="ECO:0000256" key="7">
    <source>
        <dbReference type="ARBA" id="ARBA00023136"/>
    </source>
</evidence>
<evidence type="ECO:0000313" key="12">
    <source>
        <dbReference type="Proteomes" id="UP001595839"/>
    </source>
</evidence>
<gene>
    <name evidence="11" type="ORF">ACFPIH_18575</name>
</gene>
<feature type="transmembrane region" description="Helical" evidence="9">
    <location>
        <begin position="226"/>
        <end position="242"/>
    </location>
</feature>
<keyword evidence="2" id="KW-1003">Cell membrane</keyword>
<evidence type="ECO:0000256" key="9">
    <source>
        <dbReference type="SAM" id="Phobius"/>
    </source>
</evidence>
<evidence type="ECO:0000259" key="10">
    <source>
        <dbReference type="Pfam" id="PF02366"/>
    </source>
</evidence>
<dbReference type="Pfam" id="PF02366">
    <property type="entry name" value="PMT"/>
    <property type="match status" value="1"/>
</dbReference>
<keyword evidence="5 9" id="KW-0812">Transmembrane</keyword>
<feature type="transmembrane region" description="Helical" evidence="9">
    <location>
        <begin position="129"/>
        <end position="150"/>
    </location>
</feature>
<keyword evidence="7 9" id="KW-0472">Membrane</keyword>
<keyword evidence="6 9" id="KW-1133">Transmembrane helix</keyword>